<sequence length="309" mass="34939">MLNPYERWIYFHRFILDSSPSHAPQINLKECIDELQKLVDSGGAFKMVENDEACFRIRDLRINEENNSAVFLLMYSNSKASDPVFSKLTTTDLRPEPKLDGEGIAVSAHAVLSLSPTENGGNEFLFLLEEVPGLGRSGLEGFFQTMFRAVTKGRLHFDDEEENGRSRAYRPRVRILATPSKAFQEELEGSTVDSIELVERIKISHFDEEHYYKEDVRTLKLKVVDGNGEKPTFIEKLRKKARSEGFDDLKIHYKKNGGKRKTAVMGTDTDDVKDALVGRVEYIEHAPGLSQCSDKIVSSYAAKILGLLE</sequence>
<accession>M7D8I5</accession>
<dbReference type="EMBL" id="APAT01000007">
    <property type="protein sequence ID" value="EMP57033.1"/>
    <property type="molecule type" value="Genomic_DNA"/>
</dbReference>
<keyword evidence="2" id="KW-1185">Reference proteome</keyword>
<evidence type="ECO:0000313" key="2">
    <source>
        <dbReference type="Proteomes" id="UP000011960"/>
    </source>
</evidence>
<comment type="caution">
    <text evidence="1">The sequence shown here is derived from an EMBL/GenBank/DDBJ whole genome shotgun (WGS) entry which is preliminary data.</text>
</comment>
<dbReference type="AlphaFoldDB" id="M7D8I5"/>
<reference evidence="1 2" key="1">
    <citation type="journal article" date="2013" name="Genome Announc.">
        <title>Genome Sequence of Hydrothermal Arsenic-Respiring Bacterium Marinobacter santoriniensis NKSG1T.</title>
        <authorList>
            <person name="Handley K.M."/>
            <person name="Upton M."/>
            <person name="Beatson S.A."/>
            <person name="Hery M."/>
            <person name="Lloyd J.R."/>
        </authorList>
    </citation>
    <scope>NUCLEOTIDE SEQUENCE [LARGE SCALE GENOMIC DNA]</scope>
    <source>
        <strain evidence="1 2">NKSG1</strain>
    </source>
</reference>
<protein>
    <submittedName>
        <fullName evidence="1">Exported phage protein</fullName>
    </submittedName>
</protein>
<evidence type="ECO:0000313" key="1">
    <source>
        <dbReference type="EMBL" id="EMP57033.1"/>
    </source>
</evidence>
<organism evidence="1 2">
    <name type="scientific">Marinobacter santoriniensis NKSG1</name>
    <dbReference type="NCBI Taxonomy" id="1288826"/>
    <lineage>
        <taxon>Bacteria</taxon>
        <taxon>Pseudomonadati</taxon>
        <taxon>Pseudomonadota</taxon>
        <taxon>Gammaproteobacteria</taxon>
        <taxon>Pseudomonadales</taxon>
        <taxon>Marinobacteraceae</taxon>
        <taxon>Marinobacter</taxon>
    </lineage>
</organism>
<dbReference type="eggNOG" id="ENOG5032X1V">
    <property type="taxonomic scope" value="Bacteria"/>
</dbReference>
<proteinExistence type="predicted"/>
<dbReference type="Proteomes" id="UP000011960">
    <property type="component" value="Unassembled WGS sequence"/>
</dbReference>
<dbReference type="OrthoDB" id="7069137at2"/>
<dbReference type="STRING" id="1288826.MSNKSG1_02379"/>
<dbReference type="RefSeq" id="WP_008937636.1">
    <property type="nucleotide sequence ID" value="NZ_APAT01000007.1"/>
</dbReference>
<name>M7D8I5_9GAMM</name>
<gene>
    <name evidence="1" type="ORF">MSNKSG1_02379</name>
</gene>